<organism evidence="2 3">
    <name type="scientific">Quercus suber</name>
    <name type="common">Cork oak</name>
    <dbReference type="NCBI Taxonomy" id="58331"/>
    <lineage>
        <taxon>Eukaryota</taxon>
        <taxon>Viridiplantae</taxon>
        <taxon>Streptophyta</taxon>
        <taxon>Embryophyta</taxon>
        <taxon>Tracheophyta</taxon>
        <taxon>Spermatophyta</taxon>
        <taxon>Magnoliopsida</taxon>
        <taxon>eudicotyledons</taxon>
        <taxon>Gunneridae</taxon>
        <taxon>Pentapetalae</taxon>
        <taxon>rosids</taxon>
        <taxon>fabids</taxon>
        <taxon>Fagales</taxon>
        <taxon>Fagaceae</taxon>
        <taxon>Quercus</taxon>
    </lineage>
</organism>
<proteinExistence type="predicted"/>
<reference evidence="2 3" key="1">
    <citation type="journal article" date="2018" name="Sci. Data">
        <title>The draft genome sequence of cork oak.</title>
        <authorList>
            <person name="Ramos A.M."/>
            <person name="Usie A."/>
            <person name="Barbosa P."/>
            <person name="Barros P.M."/>
            <person name="Capote T."/>
            <person name="Chaves I."/>
            <person name="Simoes F."/>
            <person name="Abreu I."/>
            <person name="Carrasquinho I."/>
            <person name="Faro C."/>
            <person name="Guimaraes J.B."/>
            <person name="Mendonca D."/>
            <person name="Nobrega F."/>
            <person name="Rodrigues L."/>
            <person name="Saibo N.J.M."/>
            <person name="Varela M.C."/>
            <person name="Egas C."/>
            <person name="Matos J."/>
            <person name="Miguel C.M."/>
            <person name="Oliveira M.M."/>
            <person name="Ricardo C.P."/>
            <person name="Goncalves S."/>
        </authorList>
    </citation>
    <scope>NUCLEOTIDE SEQUENCE [LARGE SCALE GENOMIC DNA]</scope>
    <source>
        <strain evidence="3">cv. HL8</strain>
    </source>
</reference>
<name>A0AAW0LJW7_QUESU</name>
<keyword evidence="3" id="KW-1185">Reference proteome</keyword>
<evidence type="ECO:0000256" key="1">
    <source>
        <dbReference type="SAM" id="MobiDB-lite"/>
    </source>
</evidence>
<gene>
    <name evidence="2" type="primary">SKIP_0</name>
    <name evidence="2" type="ORF">CFP56_042687</name>
</gene>
<dbReference type="GO" id="GO:0000398">
    <property type="term" value="P:mRNA splicing, via spliceosome"/>
    <property type="evidence" value="ECO:0007669"/>
    <property type="project" value="InterPro"/>
</dbReference>
<sequence>MGKTKKSKITRDRDRDISEKVALCTASSVGGAGRGGEDKGMDSGFATDDQYHVYDKALFSAQPTLSTLYSRPNKGVDVERYGNAEQLRMTGPRDGPLEFEEDYFGLGQFSSEVNTGKKALKEVGARGSMRASAGSSMRDGYEGGSSRTHIGFESGC</sequence>
<accession>A0AAW0LJW7</accession>
<dbReference type="GO" id="GO:0005681">
    <property type="term" value="C:spliceosomal complex"/>
    <property type="evidence" value="ECO:0007669"/>
    <property type="project" value="InterPro"/>
</dbReference>
<dbReference type="AlphaFoldDB" id="A0AAW0LJW7"/>
<dbReference type="EMBL" id="PKMF04000090">
    <property type="protein sequence ID" value="KAK7851201.1"/>
    <property type="molecule type" value="Genomic_DNA"/>
</dbReference>
<dbReference type="InterPro" id="IPR017862">
    <property type="entry name" value="SKI-int_prot_SKIP"/>
</dbReference>
<dbReference type="PANTHER" id="PTHR12096">
    <property type="entry name" value="NUCLEAR PROTEIN SKIP-RELATED"/>
    <property type="match status" value="1"/>
</dbReference>
<feature type="region of interest" description="Disordered" evidence="1">
    <location>
        <begin position="124"/>
        <end position="156"/>
    </location>
</feature>
<evidence type="ECO:0000313" key="3">
    <source>
        <dbReference type="Proteomes" id="UP000237347"/>
    </source>
</evidence>
<dbReference type="Proteomes" id="UP000237347">
    <property type="component" value="Unassembled WGS sequence"/>
</dbReference>
<evidence type="ECO:0000313" key="2">
    <source>
        <dbReference type="EMBL" id="KAK7851201.1"/>
    </source>
</evidence>
<feature type="compositionally biased region" description="Low complexity" evidence="1">
    <location>
        <begin position="125"/>
        <end position="138"/>
    </location>
</feature>
<protein>
    <submittedName>
        <fullName evidence="2">Snw/ski-interacting protein</fullName>
    </submittedName>
</protein>
<comment type="caution">
    <text evidence="2">The sequence shown here is derived from an EMBL/GenBank/DDBJ whole genome shotgun (WGS) entry which is preliminary data.</text>
</comment>